<protein>
    <submittedName>
        <fullName evidence="2">Carbohydrate esterase family 3 protein</fullName>
    </submittedName>
</protein>
<dbReference type="AlphaFoldDB" id="A0AAN6TD55"/>
<organism evidence="2 3">
    <name type="scientific">Canariomyces notabilis</name>
    <dbReference type="NCBI Taxonomy" id="2074819"/>
    <lineage>
        <taxon>Eukaryota</taxon>
        <taxon>Fungi</taxon>
        <taxon>Dikarya</taxon>
        <taxon>Ascomycota</taxon>
        <taxon>Pezizomycotina</taxon>
        <taxon>Sordariomycetes</taxon>
        <taxon>Sordariomycetidae</taxon>
        <taxon>Sordariales</taxon>
        <taxon>Chaetomiaceae</taxon>
        <taxon>Canariomyces</taxon>
    </lineage>
</organism>
<gene>
    <name evidence="2" type="ORF">N656DRAFT_837250</name>
</gene>
<dbReference type="RefSeq" id="XP_064669799.1">
    <property type="nucleotide sequence ID" value="XM_064818822.1"/>
</dbReference>
<evidence type="ECO:0000313" key="3">
    <source>
        <dbReference type="Proteomes" id="UP001302812"/>
    </source>
</evidence>
<evidence type="ECO:0000313" key="2">
    <source>
        <dbReference type="EMBL" id="KAK4112229.1"/>
    </source>
</evidence>
<name>A0AAN6TD55_9PEZI</name>
<dbReference type="Proteomes" id="UP001302812">
    <property type="component" value="Unassembled WGS sequence"/>
</dbReference>
<accession>A0AAN6TD55</accession>
<feature type="chain" id="PRO_5042898515" evidence="1">
    <location>
        <begin position="27"/>
        <end position="210"/>
    </location>
</feature>
<proteinExistence type="predicted"/>
<dbReference type="PANTHER" id="PTHR30383:SF2">
    <property type="entry name" value="CELLULOSE-BINDING PROTEIN"/>
    <property type="match status" value="1"/>
</dbReference>
<keyword evidence="1" id="KW-0732">Signal</keyword>
<keyword evidence="3" id="KW-1185">Reference proteome</keyword>
<comment type="caution">
    <text evidence="2">The sequence shown here is derived from an EMBL/GenBank/DDBJ whole genome shotgun (WGS) entry which is preliminary data.</text>
</comment>
<dbReference type="InterPro" id="IPR036514">
    <property type="entry name" value="SGNH_hydro_sf"/>
</dbReference>
<feature type="signal peptide" evidence="1">
    <location>
        <begin position="1"/>
        <end position="26"/>
    </location>
</feature>
<dbReference type="CDD" id="cd01833">
    <property type="entry name" value="XynB_like"/>
    <property type="match status" value="1"/>
</dbReference>
<evidence type="ECO:0000256" key="1">
    <source>
        <dbReference type="SAM" id="SignalP"/>
    </source>
</evidence>
<dbReference type="GO" id="GO:0004622">
    <property type="term" value="F:phosphatidylcholine lysophospholipase activity"/>
    <property type="evidence" value="ECO:0007669"/>
    <property type="project" value="TreeGrafter"/>
</dbReference>
<dbReference type="Gene3D" id="3.40.50.1110">
    <property type="entry name" value="SGNH hydrolase"/>
    <property type="match status" value="2"/>
</dbReference>
<dbReference type="InterPro" id="IPR051532">
    <property type="entry name" value="Ester_Hydrolysis_Enzymes"/>
</dbReference>
<dbReference type="PANTHER" id="PTHR30383">
    <property type="entry name" value="THIOESTERASE 1/PROTEASE 1/LYSOPHOSPHOLIPASE L1"/>
    <property type="match status" value="1"/>
</dbReference>
<dbReference type="EMBL" id="MU853343">
    <property type="protein sequence ID" value="KAK4112229.1"/>
    <property type="molecule type" value="Genomic_DNA"/>
</dbReference>
<dbReference type="SUPFAM" id="SSF52266">
    <property type="entry name" value="SGNH hydrolase"/>
    <property type="match status" value="1"/>
</dbReference>
<reference evidence="2" key="1">
    <citation type="journal article" date="2023" name="Mol. Phylogenet. Evol.">
        <title>Genome-scale phylogeny and comparative genomics of the fungal order Sordariales.</title>
        <authorList>
            <person name="Hensen N."/>
            <person name="Bonometti L."/>
            <person name="Westerberg I."/>
            <person name="Brannstrom I.O."/>
            <person name="Guillou S."/>
            <person name="Cros-Aarteil S."/>
            <person name="Calhoun S."/>
            <person name="Haridas S."/>
            <person name="Kuo A."/>
            <person name="Mondo S."/>
            <person name="Pangilinan J."/>
            <person name="Riley R."/>
            <person name="LaButti K."/>
            <person name="Andreopoulos B."/>
            <person name="Lipzen A."/>
            <person name="Chen C."/>
            <person name="Yan M."/>
            <person name="Daum C."/>
            <person name="Ng V."/>
            <person name="Clum A."/>
            <person name="Steindorff A."/>
            <person name="Ohm R.A."/>
            <person name="Martin F."/>
            <person name="Silar P."/>
            <person name="Natvig D.O."/>
            <person name="Lalanne C."/>
            <person name="Gautier V."/>
            <person name="Ament-Velasquez S.L."/>
            <person name="Kruys A."/>
            <person name="Hutchinson M.I."/>
            <person name="Powell A.J."/>
            <person name="Barry K."/>
            <person name="Miller A.N."/>
            <person name="Grigoriev I.V."/>
            <person name="Debuchy R."/>
            <person name="Gladieux P."/>
            <person name="Hiltunen Thoren M."/>
            <person name="Johannesson H."/>
        </authorList>
    </citation>
    <scope>NUCLEOTIDE SEQUENCE</scope>
    <source>
        <strain evidence="2">CBS 508.74</strain>
    </source>
</reference>
<sequence length="210" mass="22537">MLIRSLRLTWGVLGLLLSGCVVSAQSTPVRIMSLGDSITGSPGCWRALLWRKLQTAGITNTKFVGSLPSPGCGFTYDGANEGHGGIQATGIVQRRELPGNKGPTEILAAFGTMVDWMRESKKDMKILVAQIIPINPANCRQCGDRVVALNKAIPAWTASKNSTDSPITVVDCWTGFDTARDTGDGVHPNNAGNEKIANCWFEPLRRAIQG</sequence>
<dbReference type="PROSITE" id="PS51257">
    <property type="entry name" value="PROKAR_LIPOPROTEIN"/>
    <property type="match status" value="1"/>
</dbReference>
<reference evidence="2" key="2">
    <citation type="submission" date="2023-05" db="EMBL/GenBank/DDBJ databases">
        <authorList>
            <consortium name="Lawrence Berkeley National Laboratory"/>
            <person name="Steindorff A."/>
            <person name="Hensen N."/>
            <person name="Bonometti L."/>
            <person name="Westerberg I."/>
            <person name="Brannstrom I.O."/>
            <person name="Guillou S."/>
            <person name="Cros-Aarteil S."/>
            <person name="Calhoun S."/>
            <person name="Haridas S."/>
            <person name="Kuo A."/>
            <person name="Mondo S."/>
            <person name="Pangilinan J."/>
            <person name="Riley R."/>
            <person name="Labutti K."/>
            <person name="Andreopoulos B."/>
            <person name="Lipzen A."/>
            <person name="Chen C."/>
            <person name="Yanf M."/>
            <person name="Daum C."/>
            <person name="Ng V."/>
            <person name="Clum A."/>
            <person name="Ohm R."/>
            <person name="Martin F."/>
            <person name="Silar P."/>
            <person name="Natvig D."/>
            <person name="Lalanne C."/>
            <person name="Gautier V."/>
            <person name="Ament-Velasquez S.L."/>
            <person name="Kruys A."/>
            <person name="Hutchinson M.I."/>
            <person name="Powell A.J."/>
            <person name="Barry K."/>
            <person name="Miller A.N."/>
            <person name="Grigoriev I.V."/>
            <person name="Debuchy R."/>
            <person name="Gladieux P."/>
            <person name="Thoren M.H."/>
            <person name="Johannesson H."/>
        </authorList>
    </citation>
    <scope>NUCLEOTIDE SEQUENCE</scope>
    <source>
        <strain evidence="2">CBS 508.74</strain>
    </source>
</reference>
<dbReference type="GeneID" id="89942948"/>